<keyword evidence="2 5" id="KW-0540">Nuclease</keyword>
<comment type="caution">
    <text evidence="9">The sequence shown here is derived from an EMBL/GenBank/DDBJ whole genome shotgun (WGS) entry which is preliminary data.</text>
</comment>
<feature type="domain" description="OB-fold nucleic acid binding" evidence="8">
    <location>
        <begin position="6"/>
        <end position="100"/>
    </location>
</feature>
<dbReference type="NCBIfam" id="TIGR00237">
    <property type="entry name" value="xseA"/>
    <property type="match status" value="1"/>
</dbReference>
<dbReference type="Pfam" id="PF13742">
    <property type="entry name" value="tRNA_anti_2"/>
    <property type="match status" value="1"/>
</dbReference>
<proteinExistence type="inferred from homology"/>
<dbReference type="Gene3D" id="2.40.50.1010">
    <property type="match status" value="1"/>
</dbReference>
<dbReference type="InterPro" id="IPR020579">
    <property type="entry name" value="Exonuc_VII_lsu_C"/>
</dbReference>
<dbReference type="InterPro" id="IPR003753">
    <property type="entry name" value="Exonuc_VII_L"/>
</dbReference>
<dbReference type="AlphaFoldDB" id="A0A4Q7P0I5"/>
<dbReference type="CDD" id="cd04489">
    <property type="entry name" value="ExoVII_LU_OBF"/>
    <property type="match status" value="1"/>
</dbReference>
<dbReference type="GO" id="GO:0009318">
    <property type="term" value="C:exodeoxyribonuclease VII complex"/>
    <property type="evidence" value="ECO:0007669"/>
    <property type="project" value="UniProtKB-UniRule"/>
</dbReference>
<dbReference type="EMBL" id="SGXF01000006">
    <property type="protein sequence ID" value="RZS92860.1"/>
    <property type="molecule type" value="Genomic_DNA"/>
</dbReference>
<protein>
    <recommendedName>
        <fullName evidence="5">Exodeoxyribonuclease 7 large subunit</fullName>
        <ecNumber evidence="5">3.1.11.6</ecNumber>
    </recommendedName>
    <alternativeName>
        <fullName evidence="5">Exodeoxyribonuclease VII large subunit</fullName>
        <shortName evidence="5">Exonuclease VII large subunit</shortName>
    </alternativeName>
</protein>
<keyword evidence="3 5" id="KW-0378">Hydrolase</keyword>
<evidence type="ECO:0000259" key="8">
    <source>
        <dbReference type="Pfam" id="PF13742"/>
    </source>
</evidence>
<evidence type="ECO:0000313" key="10">
    <source>
        <dbReference type="Proteomes" id="UP000292927"/>
    </source>
</evidence>
<dbReference type="PANTHER" id="PTHR30008">
    <property type="entry name" value="EXODEOXYRIBONUCLEASE 7 LARGE SUBUNIT"/>
    <property type="match status" value="1"/>
</dbReference>
<dbReference type="InterPro" id="IPR025824">
    <property type="entry name" value="OB-fold_nuc-bd_dom"/>
</dbReference>
<comment type="subcellular location">
    <subcellularLocation>
        <location evidence="5 6">Cytoplasm</location>
    </subcellularLocation>
</comment>
<dbReference type="OrthoDB" id="9802795at2"/>
<evidence type="ECO:0000259" key="7">
    <source>
        <dbReference type="Pfam" id="PF02601"/>
    </source>
</evidence>
<keyword evidence="10" id="KW-1185">Reference proteome</keyword>
<evidence type="ECO:0000256" key="1">
    <source>
        <dbReference type="ARBA" id="ARBA00022490"/>
    </source>
</evidence>
<dbReference type="EC" id="3.1.11.6" evidence="5"/>
<feature type="domain" description="Exonuclease VII large subunit C-terminal" evidence="7">
    <location>
        <begin position="124"/>
        <end position="339"/>
    </location>
</feature>
<dbReference type="RefSeq" id="WP_130435867.1">
    <property type="nucleotide sequence ID" value="NZ_SGXF01000006.1"/>
</dbReference>
<evidence type="ECO:0000256" key="6">
    <source>
        <dbReference type="RuleBase" id="RU004355"/>
    </source>
</evidence>
<evidence type="ECO:0000313" key="9">
    <source>
        <dbReference type="EMBL" id="RZS92860.1"/>
    </source>
</evidence>
<dbReference type="Pfam" id="PF02601">
    <property type="entry name" value="Exonuc_VII_L"/>
    <property type="match status" value="1"/>
</dbReference>
<evidence type="ECO:0000256" key="5">
    <source>
        <dbReference type="HAMAP-Rule" id="MF_00378"/>
    </source>
</evidence>
<reference evidence="9 10" key="1">
    <citation type="submission" date="2019-02" db="EMBL/GenBank/DDBJ databases">
        <title>Genomic Encyclopedia of Type Strains, Phase IV (KMG-IV): sequencing the most valuable type-strain genomes for metagenomic binning, comparative biology and taxonomic classification.</title>
        <authorList>
            <person name="Goeker M."/>
        </authorList>
    </citation>
    <scope>NUCLEOTIDE SEQUENCE [LARGE SCALE GENOMIC DNA]</scope>
    <source>
        <strain evidence="9 10">DSM 29486</strain>
    </source>
</reference>
<keyword evidence="4 5" id="KW-0269">Exonuclease</keyword>
<comment type="catalytic activity">
    <reaction evidence="5 6">
        <text>Exonucleolytic cleavage in either 5'- to 3'- or 3'- to 5'-direction to yield nucleoside 5'-phosphates.</text>
        <dbReference type="EC" id="3.1.11.6"/>
    </reaction>
</comment>
<organism evidence="9 10">
    <name type="scientific">Cuneatibacter caecimuris</name>
    <dbReference type="NCBI Taxonomy" id="1796618"/>
    <lineage>
        <taxon>Bacteria</taxon>
        <taxon>Bacillati</taxon>
        <taxon>Bacillota</taxon>
        <taxon>Clostridia</taxon>
        <taxon>Lachnospirales</taxon>
        <taxon>Lachnospiraceae</taxon>
        <taxon>Cuneatibacter</taxon>
    </lineage>
</organism>
<evidence type="ECO:0000256" key="3">
    <source>
        <dbReference type="ARBA" id="ARBA00022801"/>
    </source>
</evidence>
<dbReference type="HAMAP" id="MF_00378">
    <property type="entry name" value="Exonuc_7_L"/>
    <property type="match status" value="1"/>
</dbReference>
<dbReference type="GO" id="GO:0006308">
    <property type="term" value="P:DNA catabolic process"/>
    <property type="evidence" value="ECO:0007669"/>
    <property type="project" value="UniProtKB-UniRule"/>
</dbReference>
<comment type="subunit">
    <text evidence="5">Heterooligomer composed of large and small subunits.</text>
</comment>
<dbReference type="PANTHER" id="PTHR30008:SF0">
    <property type="entry name" value="EXODEOXYRIBONUCLEASE 7 LARGE SUBUNIT"/>
    <property type="match status" value="1"/>
</dbReference>
<comment type="similarity">
    <text evidence="5 6">Belongs to the XseA family.</text>
</comment>
<dbReference type="GO" id="GO:0005737">
    <property type="term" value="C:cytoplasm"/>
    <property type="evidence" value="ECO:0007669"/>
    <property type="project" value="UniProtKB-SubCell"/>
</dbReference>
<sequence length="406" mass="45659">MAGSIYTVAQVNSYIKNMFTQDFALNQISIQGEVSNCKYHPTGHIYFTLKDERSALACVMFAGNARSLNFRLAEGQQVVARGSVNVYERDGKYQLYASEINRAGVGDLYRRFEEMKLRLEEMGMFDSCYKQKIPRYGMRIGIVTASSGAAIQDIMQISRRRNPYVQLFLQPVLVQGEQAPESIAAGIARMDSLGMDCMIVGRGGGSMEDLWAFNEEVVARAVFACETPVISAVGHETDVTITDYVADLRAPTPSAAAELAVFDYRQFIERLQECDQRMIRRLEAALQRNIARSKELALRLKLQHPGRKLDQQKLRSADLRTALDTLMDQKVQRMRHRLELQAEKMSGLSPLSRLTGGYAYVSRDGSTVRRIGDLKDGDRIVVRMKDGTAEARILSKELTDEDRGKL</sequence>
<gene>
    <name evidence="5" type="primary">xseA</name>
    <name evidence="9" type="ORF">EV209_2603</name>
</gene>
<dbReference type="GO" id="GO:0003676">
    <property type="term" value="F:nucleic acid binding"/>
    <property type="evidence" value="ECO:0007669"/>
    <property type="project" value="InterPro"/>
</dbReference>
<dbReference type="Proteomes" id="UP000292927">
    <property type="component" value="Unassembled WGS sequence"/>
</dbReference>
<dbReference type="GO" id="GO:0008855">
    <property type="term" value="F:exodeoxyribonuclease VII activity"/>
    <property type="evidence" value="ECO:0007669"/>
    <property type="project" value="UniProtKB-UniRule"/>
</dbReference>
<evidence type="ECO:0000256" key="2">
    <source>
        <dbReference type="ARBA" id="ARBA00022722"/>
    </source>
</evidence>
<evidence type="ECO:0000256" key="4">
    <source>
        <dbReference type="ARBA" id="ARBA00022839"/>
    </source>
</evidence>
<comment type="function">
    <text evidence="5">Bidirectionally degrades single-stranded DNA into large acid-insoluble oligonucleotides, which are then degraded further into small acid-soluble oligonucleotides.</text>
</comment>
<name>A0A4Q7P0I5_9FIRM</name>
<accession>A0A4Q7P0I5</accession>
<keyword evidence="1 5" id="KW-0963">Cytoplasm</keyword>